<dbReference type="RefSeq" id="WP_179530722.1">
    <property type="nucleotide sequence ID" value="NZ_BAAAPP010000009.1"/>
</dbReference>
<evidence type="ECO:0000259" key="1">
    <source>
        <dbReference type="Pfam" id="PF01636"/>
    </source>
</evidence>
<feature type="domain" description="Aminoglycoside phosphotransferase" evidence="1">
    <location>
        <begin position="204"/>
        <end position="364"/>
    </location>
</feature>
<dbReference type="Proteomes" id="UP000537326">
    <property type="component" value="Unassembled WGS sequence"/>
</dbReference>
<dbReference type="AlphaFoldDB" id="A0A7Y9YCP0"/>
<proteinExistence type="predicted"/>
<reference evidence="2 3" key="1">
    <citation type="submission" date="2020-07" db="EMBL/GenBank/DDBJ databases">
        <title>Sequencing the genomes of 1000 actinobacteria strains.</title>
        <authorList>
            <person name="Klenk H.-P."/>
        </authorList>
    </citation>
    <scope>NUCLEOTIDE SEQUENCE [LARGE SCALE GENOMIC DNA]</scope>
    <source>
        <strain evidence="2 3">DSM 18248</strain>
    </source>
</reference>
<dbReference type="InterPro" id="IPR011009">
    <property type="entry name" value="Kinase-like_dom_sf"/>
</dbReference>
<dbReference type="SUPFAM" id="SSF56112">
    <property type="entry name" value="Protein kinase-like (PK-like)"/>
    <property type="match status" value="1"/>
</dbReference>
<comment type="caution">
    <text evidence="2">The sequence shown here is derived from an EMBL/GenBank/DDBJ whole genome shotgun (WGS) entry which is preliminary data.</text>
</comment>
<dbReference type="EMBL" id="JACBZI010000001">
    <property type="protein sequence ID" value="NYI09795.1"/>
    <property type="molecule type" value="Genomic_DNA"/>
</dbReference>
<evidence type="ECO:0000313" key="3">
    <source>
        <dbReference type="Proteomes" id="UP000537326"/>
    </source>
</evidence>
<sequence>MSTARPSRLHRVVLLDPSRDRWRVVDVDQRWVDHGDLTAALGVERAWKCGTPRWETDDRVVHLLVPGEGESLAEDGWSRDPAEAGFDEATVDWLVATYDAWRTGRVVVTGQPWWSAAWAGEVTAWLDEVLPAVGLARVAAPVPAKLWSLSAVLRVPVAAAEGQAGGVRHLWFKATCEGFRAEPSLTALVAGLAPDLTPDVVAVDPGRAWMLLEELTGADAAPAHLAVGAAAGMAGLQLGADRADLLAAGVEERTLAGLVGELHRALHDSVLSNRFPAHRWAEWAEVEPWVVEQIEALDAIGLPTALSHGDLHLGNIAGDSTPVVFDWTDACLTHPYLDARHLANECSDEEHAAQVWTAWSQPWRAAYPDVDHDRAWSLTPAVETAFQVATYERILRAQDPDSRSDLAAVVPWLHEQLRAARDAAGAG</sequence>
<accession>A0A7Y9YCP0</accession>
<protein>
    <recommendedName>
        <fullName evidence="1">Aminoglycoside phosphotransferase domain-containing protein</fullName>
    </recommendedName>
</protein>
<dbReference type="Pfam" id="PF01636">
    <property type="entry name" value="APH"/>
    <property type="match status" value="1"/>
</dbReference>
<keyword evidence="3" id="KW-1185">Reference proteome</keyword>
<dbReference type="InterPro" id="IPR002575">
    <property type="entry name" value="Aminoglycoside_PTrfase"/>
</dbReference>
<name>A0A7Y9YCP0_9ACTN</name>
<evidence type="ECO:0000313" key="2">
    <source>
        <dbReference type="EMBL" id="NYI09795.1"/>
    </source>
</evidence>
<organism evidence="2 3">
    <name type="scientific">Nocardioides marinus</name>
    <dbReference type="NCBI Taxonomy" id="374514"/>
    <lineage>
        <taxon>Bacteria</taxon>
        <taxon>Bacillati</taxon>
        <taxon>Actinomycetota</taxon>
        <taxon>Actinomycetes</taxon>
        <taxon>Propionibacteriales</taxon>
        <taxon>Nocardioidaceae</taxon>
        <taxon>Nocardioides</taxon>
    </lineage>
</organism>
<gene>
    <name evidence="2" type="ORF">BKA05_001310</name>
</gene>